<proteinExistence type="predicted"/>
<keyword evidence="2" id="KW-1185">Reference proteome</keyword>
<organism evidence="1 2">
    <name type="scientific">Microbacterium phage Floof</name>
    <dbReference type="NCBI Taxonomy" id="2201433"/>
    <lineage>
        <taxon>Viruses</taxon>
        <taxon>Duplodnaviria</taxon>
        <taxon>Heunggongvirae</taxon>
        <taxon>Uroviricota</taxon>
        <taxon>Caudoviricetes</taxon>
        <taxon>Casidaviridae</taxon>
        <taxon>Percivalvirus</taxon>
        <taxon>Percivalvirus floof</taxon>
    </lineage>
</organism>
<reference evidence="2" key="1">
    <citation type="submission" date="2018-04" db="EMBL/GenBank/DDBJ databases">
        <authorList>
            <person name="Go L.Y."/>
            <person name="Mitchell J.A."/>
        </authorList>
    </citation>
    <scope>NUCLEOTIDE SEQUENCE [LARGE SCALE GENOMIC DNA]</scope>
</reference>
<evidence type="ECO:0000313" key="1">
    <source>
        <dbReference type="EMBL" id="AWY04906.1"/>
    </source>
</evidence>
<protein>
    <submittedName>
        <fullName evidence="1">Uncharacterized protein</fullName>
    </submittedName>
</protein>
<dbReference type="Proteomes" id="UP000251585">
    <property type="component" value="Segment"/>
</dbReference>
<name>A0A2Z4Q4H5_9CAUD</name>
<accession>A0A2Z4Q4H5</accession>
<evidence type="ECO:0000313" key="2">
    <source>
        <dbReference type="Proteomes" id="UP000251585"/>
    </source>
</evidence>
<dbReference type="EMBL" id="MH271298">
    <property type="protein sequence ID" value="AWY04906.1"/>
    <property type="molecule type" value="Genomic_DNA"/>
</dbReference>
<sequence>MTQPKPPAPKRLWEATTPGYNHVSILRNGHATRPYTLHANDYRDRVALSLSIADLRKLHKALSDLFATAYPHLIADPLAATPATLTSERTPA</sequence>
<gene>
    <name evidence="1" type="primary">71</name>
    <name evidence="1" type="ORF">PBI_FLOOF_71</name>
</gene>